<dbReference type="SUPFAM" id="SSF47598">
    <property type="entry name" value="Ribbon-helix-helix"/>
    <property type="match status" value="1"/>
</dbReference>
<sequence>MPTITIEVPEELSEHLVEIESHLPEMLRLYLLKAFKPPQPEAEASSPVNGTEETQISLIVSLEDKQTLEKAAAMRCLTLREYLLEIALNTATEEIPPPAQIVLSNRDWDLFSSAVSNPPEPNEALKSAIKKHQEKYGKW</sequence>
<keyword evidence="1" id="KW-1277">Toxin-antitoxin system</keyword>
<dbReference type="InterPro" id="IPR014795">
    <property type="entry name" value="TacA_1-like"/>
</dbReference>
<evidence type="ECO:0000313" key="4">
    <source>
        <dbReference type="Proteomes" id="UP001204953"/>
    </source>
</evidence>
<evidence type="ECO:0000313" key="3">
    <source>
        <dbReference type="EMBL" id="MCP2729304.1"/>
    </source>
</evidence>
<dbReference type="Gene3D" id="1.20.5.780">
    <property type="entry name" value="Single helix bin"/>
    <property type="match status" value="1"/>
</dbReference>
<comment type="caution">
    <text evidence="3">The sequence shown here is derived from an EMBL/GenBank/DDBJ whole genome shotgun (WGS) entry which is preliminary data.</text>
</comment>
<dbReference type="RefSeq" id="WP_254012089.1">
    <property type="nucleotide sequence ID" value="NZ_JAMZMM010000106.1"/>
</dbReference>
<dbReference type="Pfam" id="PF08681">
    <property type="entry name" value="TacA1"/>
    <property type="match status" value="1"/>
</dbReference>
<evidence type="ECO:0000256" key="2">
    <source>
        <dbReference type="ARBA" id="ARBA00049988"/>
    </source>
</evidence>
<organism evidence="3 4">
    <name type="scientific">Limnofasciculus baicalensis BBK-W-15</name>
    <dbReference type="NCBI Taxonomy" id="2699891"/>
    <lineage>
        <taxon>Bacteria</taxon>
        <taxon>Bacillati</taxon>
        <taxon>Cyanobacteriota</taxon>
        <taxon>Cyanophyceae</taxon>
        <taxon>Coleofasciculales</taxon>
        <taxon>Coleofasciculaceae</taxon>
        <taxon>Limnofasciculus</taxon>
        <taxon>Limnofasciculus baicalensis</taxon>
    </lineage>
</organism>
<reference evidence="3" key="1">
    <citation type="submission" date="2022-06" db="EMBL/GenBank/DDBJ databases">
        <title>New cyanobacteria of genus Symplocastrum in benthos of Lake Baikal.</title>
        <authorList>
            <person name="Sorokovikova E."/>
            <person name="Tikhonova I."/>
            <person name="Krasnopeev A."/>
            <person name="Evseev P."/>
            <person name="Gladkikh A."/>
            <person name="Belykh O."/>
        </authorList>
    </citation>
    <scope>NUCLEOTIDE SEQUENCE</scope>
    <source>
        <strain evidence="3">BBK-W-15</strain>
    </source>
</reference>
<keyword evidence="4" id="KW-1185">Reference proteome</keyword>
<proteinExistence type="inferred from homology"/>
<comment type="similarity">
    <text evidence="2">Belongs to the TacA antitoxin family.</text>
</comment>
<dbReference type="Proteomes" id="UP001204953">
    <property type="component" value="Unassembled WGS sequence"/>
</dbReference>
<accession>A0AAE3GRP5</accession>
<dbReference type="GO" id="GO:0006355">
    <property type="term" value="P:regulation of DNA-templated transcription"/>
    <property type="evidence" value="ECO:0007669"/>
    <property type="project" value="InterPro"/>
</dbReference>
<protein>
    <submittedName>
        <fullName evidence="3">DUF1778 domain-containing protein</fullName>
    </submittedName>
</protein>
<name>A0AAE3GRP5_9CYAN</name>
<gene>
    <name evidence="3" type="ORF">NJ959_12645</name>
</gene>
<evidence type="ECO:0000256" key="1">
    <source>
        <dbReference type="ARBA" id="ARBA00022649"/>
    </source>
</evidence>
<dbReference type="AlphaFoldDB" id="A0AAE3GRP5"/>
<dbReference type="EMBL" id="JAMZMM010000106">
    <property type="protein sequence ID" value="MCP2729304.1"/>
    <property type="molecule type" value="Genomic_DNA"/>
</dbReference>
<dbReference type="InterPro" id="IPR010985">
    <property type="entry name" value="Ribbon_hlx_hlx"/>
</dbReference>